<accession>L9XXB9</accession>
<keyword evidence="3" id="KW-1185">Reference proteome</keyword>
<evidence type="ECO:0000256" key="1">
    <source>
        <dbReference type="SAM" id="MobiDB-lite"/>
    </source>
</evidence>
<dbReference type="EMBL" id="AOIA01000019">
    <property type="protein sequence ID" value="ELY66061.1"/>
    <property type="molecule type" value="Genomic_DNA"/>
</dbReference>
<dbReference type="AlphaFoldDB" id="L9XXB9"/>
<evidence type="ECO:0000313" key="3">
    <source>
        <dbReference type="Proteomes" id="UP000011531"/>
    </source>
</evidence>
<dbReference type="STRING" id="1227498.C492_01723"/>
<sequence>MSEVLSGDPRRTGECGERFRTGRFPLERERSGARARRGRRTASETPERRNRPPTIRTDDEIGHPPEVFDGDGG</sequence>
<dbReference type="Proteomes" id="UP000011531">
    <property type="component" value="Unassembled WGS sequence"/>
</dbReference>
<protein>
    <submittedName>
        <fullName evidence="2">Uncharacterized protein</fullName>
    </submittedName>
</protein>
<reference evidence="2 3" key="1">
    <citation type="journal article" date="2014" name="PLoS Genet.">
        <title>Phylogenetically driven sequencing of extremely halophilic archaea reveals strategies for static and dynamic osmo-response.</title>
        <authorList>
            <person name="Becker E.A."/>
            <person name="Seitzer P.M."/>
            <person name="Tritt A."/>
            <person name="Larsen D."/>
            <person name="Krusor M."/>
            <person name="Yao A.I."/>
            <person name="Wu D."/>
            <person name="Madern D."/>
            <person name="Eisen J.A."/>
            <person name="Darling A.E."/>
            <person name="Facciotti M.T."/>
        </authorList>
    </citation>
    <scope>NUCLEOTIDE SEQUENCE [LARGE SCALE GENOMIC DNA]</scope>
    <source>
        <strain evidence="2 3">DSM 18795</strain>
    </source>
</reference>
<feature type="region of interest" description="Disordered" evidence="1">
    <location>
        <begin position="1"/>
        <end position="73"/>
    </location>
</feature>
<dbReference type="RefSeq" id="WP_008419910.1">
    <property type="nucleotide sequence ID" value="NZ_AOIA01000019.1"/>
</dbReference>
<evidence type="ECO:0000313" key="2">
    <source>
        <dbReference type="EMBL" id="ELY66061.1"/>
    </source>
</evidence>
<feature type="compositionally biased region" description="Basic and acidic residues" evidence="1">
    <location>
        <begin position="8"/>
        <end position="32"/>
    </location>
</feature>
<proteinExistence type="predicted"/>
<organism evidence="2 3">
    <name type="scientific">Natronococcus jeotgali DSM 18795</name>
    <dbReference type="NCBI Taxonomy" id="1227498"/>
    <lineage>
        <taxon>Archaea</taxon>
        <taxon>Methanobacteriati</taxon>
        <taxon>Methanobacteriota</taxon>
        <taxon>Stenosarchaea group</taxon>
        <taxon>Halobacteria</taxon>
        <taxon>Halobacteriales</taxon>
        <taxon>Natrialbaceae</taxon>
        <taxon>Natronococcus</taxon>
    </lineage>
</organism>
<comment type="caution">
    <text evidence="2">The sequence shown here is derived from an EMBL/GenBank/DDBJ whole genome shotgun (WGS) entry which is preliminary data.</text>
</comment>
<gene>
    <name evidence="2" type="ORF">C492_01723</name>
</gene>
<feature type="compositionally biased region" description="Basic and acidic residues" evidence="1">
    <location>
        <begin position="41"/>
        <end position="63"/>
    </location>
</feature>
<name>L9XXB9_9EURY</name>